<name>A0A1F5H2W9_9BACT</name>
<dbReference type="GO" id="GO:0051536">
    <property type="term" value="F:iron-sulfur cluster binding"/>
    <property type="evidence" value="ECO:0007669"/>
    <property type="project" value="InterPro"/>
</dbReference>
<evidence type="ECO:0000259" key="1">
    <source>
        <dbReference type="Pfam" id="PF01592"/>
    </source>
</evidence>
<reference evidence="2 3" key="1">
    <citation type="journal article" date="2016" name="Nat. Commun.">
        <title>Thousands of microbial genomes shed light on interconnected biogeochemical processes in an aquifer system.</title>
        <authorList>
            <person name="Anantharaman K."/>
            <person name="Brown C.T."/>
            <person name="Hug L.A."/>
            <person name="Sharon I."/>
            <person name="Castelle C.J."/>
            <person name="Probst A.J."/>
            <person name="Thomas B.C."/>
            <person name="Singh A."/>
            <person name="Wilkins M.J."/>
            <person name="Karaoz U."/>
            <person name="Brodie E.L."/>
            <person name="Williams K.H."/>
            <person name="Hubbard S.S."/>
            <person name="Banfield J.F."/>
        </authorList>
    </citation>
    <scope>NUCLEOTIDE SEQUENCE [LARGE SCALE GENOMIC DNA]</scope>
</reference>
<dbReference type="InterPro" id="IPR002871">
    <property type="entry name" value="NIF_FeS_clus_asmbl_NifU_N"/>
</dbReference>
<proteinExistence type="predicted"/>
<sequence>MTDIYREEILEHWQNPLNFGEMPDADLVIDQINPLCGDEVRFYFKIKNNKVAGVSFVGNGCAISIASASILSEFIKGRPISFLAKLTGKDVLGLLGGPVAPARLKCAFLPLEAIKKLATSKN</sequence>
<dbReference type="Pfam" id="PF01592">
    <property type="entry name" value="NifU_N"/>
    <property type="match status" value="1"/>
</dbReference>
<dbReference type="Proteomes" id="UP000178393">
    <property type="component" value="Unassembled WGS sequence"/>
</dbReference>
<evidence type="ECO:0000313" key="3">
    <source>
        <dbReference type="Proteomes" id="UP000178393"/>
    </source>
</evidence>
<dbReference type="SUPFAM" id="SSF82649">
    <property type="entry name" value="SufE/NifU"/>
    <property type="match status" value="1"/>
</dbReference>
<dbReference type="PANTHER" id="PTHR10093">
    <property type="entry name" value="IRON-SULFUR CLUSTER ASSEMBLY ENZYME NIFU HOMOLOG"/>
    <property type="match status" value="1"/>
</dbReference>
<accession>A0A1F5H2W9</accession>
<organism evidence="2 3">
    <name type="scientific">Candidatus Curtissbacteria bacterium RIFCSPHIGHO2_12_41_11</name>
    <dbReference type="NCBI Taxonomy" id="1797718"/>
    <lineage>
        <taxon>Bacteria</taxon>
        <taxon>Candidatus Curtissiibacteriota</taxon>
    </lineage>
</organism>
<protein>
    <recommendedName>
        <fullName evidence="1">NIF system FeS cluster assembly NifU N-terminal domain-containing protein</fullName>
    </recommendedName>
</protein>
<dbReference type="AlphaFoldDB" id="A0A1F5H2W9"/>
<feature type="domain" description="NIF system FeS cluster assembly NifU N-terminal" evidence="1">
    <location>
        <begin position="5"/>
        <end position="116"/>
    </location>
</feature>
<dbReference type="CDD" id="cd06664">
    <property type="entry name" value="IscU_like"/>
    <property type="match status" value="1"/>
</dbReference>
<dbReference type="GO" id="GO:0016226">
    <property type="term" value="P:iron-sulfur cluster assembly"/>
    <property type="evidence" value="ECO:0007669"/>
    <property type="project" value="InterPro"/>
</dbReference>
<dbReference type="GO" id="GO:0005506">
    <property type="term" value="F:iron ion binding"/>
    <property type="evidence" value="ECO:0007669"/>
    <property type="project" value="InterPro"/>
</dbReference>
<comment type="caution">
    <text evidence="2">The sequence shown here is derived from an EMBL/GenBank/DDBJ whole genome shotgun (WGS) entry which is preliminary data.</text>
</comment>
<evidence type="ECO:0000313" key="2">
    <source>
        <dbReference type="EMBL" id="OGD98502.1"/>
    </source>
</evidence>
<dbReference type="Gene3D" id="3.90.1010.10">
    <property type="match status" value="1"/>
</dbReference>
<dbReference type="EMBL" id="MFBH01000046">
    <property type="protein sequence ID" value="OGD98502.1"/>
    <property type="molecule type" value="Genomic_DNA"/>
</dbReference>
<gene>
    <name evidence="2" type="ORF">A2W45_03405</name>
</gene>